<sequence>MSKEDLIKHCRYYRGGENPNTNENMAWFWDMERVYVNSEGKFKGEEEYYKKINGKEYKGIPHTLLIIMFTSWAKAAYNIKEEIDKFYKLIDEYLFIPNDHFPEDKIPNEL</sequence>
<organism evidence="1">
    <name type="scientific">Siphoviridae sp. ctKHH22</name>
    <dbReference type="NCBI Taxonomy" id="2825439"/>
    <lineage>
        <taxon>Viruses</taxon>
        <taxon>Duplodnaviria</taxon>
        <taxon>Heunggongvirae</taxon>
        <taxon>Uroviricota</taxon>
        <taxon>Caudoviricetes</taxon>
    </lineage>
</organism>
<dbReference type="EMBL" id="BK015563">
    <property type="protein sequence ID" value="DAE13037.1"/>
    <property type="molecule type" value="Genomic_DNA"/>
</dbReference>
<protein>
    <submittedName>
        <fullName evidence="1">Uncharacterized protein</fullName>
    </submittedName>
</protein>
<accession>A0A8S5Q2Z4</accession>
<evidence type="ECO:0000313" key="1">
    <source>
        <dbReference type="EMBL" id="DAE13037.1"/>
    </source>
</evidence>
<reference evidence="1" key="1">
    <citation type="journal article" date="2021" name="Proc. Natl. Acad. Sci. U.S.A.">
        <title>A Catalog of Tens of Thousands of Viruses from Human Metagenomes Reveals Hidden Associations with Chronic Diseases.</title>
        <authorList>
            <person name="Tisza M.J."/>
            <person name="Buck C.B."/>
        </authorList>
    </citation>
    <scope>NUCLEOTIDE SEQUENCE</scope>
    <source>
        <strain evidence="1">CtKHH22</strain>
    </source>
</reference>
<proteinExistence type="predicted"/>
<name>A0A8S5Q2Z4_9CAUD</name>